<organism evidence="3">
    <name type="scientific">Heliothis virescens</name>
    <name type="common">Tobacco budworm moth</name>
    <dbReference type="NCBI Taxonomy" id="7102"/>
    <lineage>
        <taxon>Eukaryota</taxon>
        <taxon>Metazoa</taxon>
        <taxon>Ecdysozoa</taxon>
        <taxon>Arthropoda</taxon>
        <taxon>Hexapoda</taxon>
        <taxon>Insecta</taxon>
        <taxon>Pterygota</taxon>
        <taxon>Neoptera</taxon>
        <taxon>Endopterygota</taxon>
        <taxon>Lepidoptera</taxon>
        <taxon>Glossata</taxon>
        <taxon>Ditrysia</taxon>
        <taxon>Noctuoidea</taxon>
        <taxon>Noctuidae</taxon>
        <taxon>Heliothinae</taxon>
        <taxon>Heliothis</taxon>
    </lineage>
</organism>
<evidence type="ECO:0000313" key="3">
    <source>
        <dbReference type="EMBL" id="PCG80002.1"/>
    </source>
</evidence>
<protein>
    <recommendedName>
        <fullName evidence="4">Titin-like</fullName>
    </recommendedName>
</protein>
<evidence type="ECO:0000256" key="1">
    <source>
        <dbReference type="SAM" id="Coils"/>
    </source>
</evidence>
<sequence>MLGSHGYSEILSLDKSSPRRRQNTEQKARPVKPITPLAPLEQERAPPPDPIPPKPPEPFKPEEAIFEKPAFLPAKPIPHSPKISPSSIPNPNPSVMTPKQVDGYPNFGSYLYSIPGYSAFQPISSVSYPPIVQPTPPPTVQSETPNQEFNPFPAKPKETPTPIVEEKSTDTEPPKETIKPQTDFEEHFTPEIITATSIPDGNKTHTTESKMSITSLAQGSGATVTIPSQIPNKEFKKKPERFSLKTSIPISKIDMKCVSNPPDTAFQSSLAKKTFNPAFTKDPPRVEIQSNIVIKTATKEPEVKEVKPSVSTSNNMCTLVNATETARETANKTENQFRVPEPKVDTPAEVKEPPPALQRPLFNPINIEASKVNFSKPPEPPYNEQKNQIVFIQNKTNSNSKMLLTIQQQNPQVLLQRTNFESKNVQAPSRLSNQSNVVNESTSSKVVALKRLHQENCDENDFENLITENQIYGNKIVVKEKSQGTLQEQDLKTKKVTEKVTPTETKNVVLQPNFVYLSNVQFPNLMMIKNNSKVTQTSEPNKVQKIAPKENKTIPEVTTVQSSEVNSEVKTTKPNTTVSKSEIHVLKSSNNVLQTLSNKTKPDIVIQATPKVIVSPQIVYQVPITSIVETDKVKQPFKKRDYPKFIAPKKEAPKKLDQTKTNDKLYIACPYQMDSKLQPKIVITNIRPKINKIDEVSSLDVYEKRKRLRRLKYLSNRENKDVKVDPKKVEKTEVRNVITPDKVKTEIYKEFAKTKVGMDEGSSGSDTDDYGEEDLKAYEDIIEEYGKGDKDNGKIDFMANLRLATLEAYKEKDLELQDKVLRNDSVASAYAAVGKLDVLLNVPHDEVEETSAGEEDKLLEDLQQENRTATQRKKLFLSKLKLTQVTQKYKEGYDKVWQEILKERKRRNSNPDIEDNCKEARLGFDPNCQLRMLTEIKKCVNENNNLIKKRLDSVSTVDSNDESIKVLAEKNFSELNRLSKMADRSVKLFKAPNTRKRDLNPGFDSENIKKPNIKIQQPYENYPKIKIPSISKIISLKSTQECPSATSTQATSMDEPQNSAAGVTEMFEEKTSSEKTRDFCCQVDVPSWPEVEVLVKSYRDYDAARRKEIVDLHKRNTALKIEGAHITRSASRDSDHARALLAERQNLAVEENNLRLSLQRLQRAIQAIRNY</sequence>
<keyword evidence="1" id="KW-0175">Coiled coil</keyword>
<accession>A0A2A4K8L2</accession>
<feature type="coiled-coil region" evidence="1">
    <location>
        <begin position="852"/>
        <end position="879"/>
    </location>
</feature>
<gene>
    <name evidence="3" type="ORF">B5V51_12382</name>
</gene>
<reference evidence="3" key="1">
    <citation type="submission" date="2017-09" db="EMBL/GenBank/DDBJ databases">
        <title>Contemporary evolution of a Lepidopteran species, Heliothis virescens, in response to modern agricultural practices.</title>
        <authorList>
            <person name="Fritz M.L."/>
            <person name="Deyonke A.M."/>
            <person name="Papanicolaou A."/>
            <person name="Micinski S."/>
            <person name="Westbrook J."/>
            <person name="Gould F."/>
        </authorList>
    </citation>
    <scope>NUCLEOTIDE SEQUENCE [LARGE SCALE GENOMIC DNA]</scope>
    <source>
        <strain evidence="3">HvINT-</strain>
        <tissue evidence="3">Whole body</tissue>
    </source>
</reference>
<comment type="caution">
    <text evidence="3">The sequence shown here is derived from an EMBL/GenBank/DDBJ whole genome shotgun (WGS) entry which is preliminary data.</text>
</comment>
<dbReference type="STRING" id="7102.A0A2A4K8L2"/>
<evidence type="ECO:0000256" key="2">
    <source>
        <dbReference type="SAM" id="MobiDB-lite"/>
    </source>
</evidence>
<dbReference type="EMBL" id="NWSH01000066">
    <property type="protein sequence ID" value="PCG80002.1"/>
    <property type="molecule type" value="Genomic_DNA"/>
</dbReference>
<feature type="compositionally biased region" description="Low complexity" evidence="2">
    <location>
        <begin position="80"/>
        <end position="89"/>
    </location>
</feature>
<feature type="region of interest" description="Disordered" evidence="2">
    <location>
        <begin position="132"/>
        <end position="186"/>
    </location>
</feature>
<name>A0A2A4K8L2_HELVI</name>
<evidence type="ECO:0008006" key="4">
    <source>
        <dbReference type="Google" id="ProtNLM"/>
    </source>
</evidence>
<dbReference type="AlphaFoldDB" id="A0A2A4K8L2"/>
<proteinExistence type="predicted"/>
<feature type="region of interest" description="Disordered" evidence="2">
    <location>
        <begin position="1"/>
        <end position="61"/>
    </location>
</feature>
<feature type="compositionally biased region" description="Basic and acidic residues" evidence="2">
    <location>
        <begin position="164"/>
        <end position="186"/>
    </location>
</feature>
<feature type="region of interest" description="Disordered" evidence="2">
    <location>
        <begin position="73"/>
        <end position="100"/>
    </location>
</feature>
<feature type="compositionally biased region" description="Pro residues" evidence="2">
    <location>
        <begin position="47"/>
        <end position="56"/>
    </location>
</feature>